<reference evidence="2" key="1">
    <citation type="submission" date="2017-01" db="EMBL/GenBank/DDBJ databases">
        <authorList>
            <person name="Varghese N."/>
            <person name="Submissions S."/>
        </authorList>
    </citation>
    <scope>NUCLEOTIDE SEQUENCE [LARGE SCALE GENOMIC DNA]</scope>
    <source>
        <strain evidence="2">DSM 17126</strain>
    </source>
</reference>
<dbReference type="RefSeq" id="WP_076509680.1">
    <property type="nucleotide sequence ID" value="NZ_FTNY01000006.1"/>
</dbReference>
<keyword evidence="2" id="KW-1185">Reference proteome</keyword>
<organism evidence="1 2">
    <name type="scientific">Chryseobacterium shigense</name>
    <dbReference type="NCBI Taxonomy" id="297244"/>
    <lineage>
        <taxon>Bacteria</taxon>
        <taxon>Pseudomonadati</taxon>
        <taxon>Bacteroidota</taxon>
        <taxon>Flavobacteriia</taxon>
        <taxon>Flavobacteriales</taxon>
        <taxon>Weeksellaceae</taxon>
        <taxon>Chryseobacterium group</taxon>
        <taxon>Chryseobacterium</taxon>
    </lineage>
</organism>
<dbReference type="InterPro" id="IPR011006">
    <property type="entry name" value="CheY-like_superfamily"/>
</dbReference>
<evidence type="ECO:0000313" key="2">
    <source>
        <dbReference type="Proteomes" id="UP000186373"/>
    </source>
</evidence>
<protein>
    <submittedName>
        <fullName evidence="1">Response regulator receiver domain-containing protein</fullName>
    </submittedName>
</protein>
<proteinExistence type="predicted"/>
<dbReference type="SUPFAM" id="SSF52172">
    <property type="entry name" value="CheY-like"/>
    <property type="match status" value="1"/>
</dbReference>
<name>A0A1N7JEW3_9FLAO</name>
<dbReference type="AlphaFoldDB" id="A0A1N7JEW3"/>
<dbReference type="OrthoDB" id="1453950at2"/>
<sequence>MKVLIVDDSIHKIDALSKYINIHSPNSFIDTAESITNALKIIKDKELIYNLIIIDQYLPQRNGENPIPDGGKKLLLEINRTLKNKIPNYIIGFSQYDNSDIEFSMVWKVIKFEIDSTDWQQPFSELLNHVKNNKFNKENEPVLPIIFVEGSTDKFYLEQTIINYFPAVIDKLSIKTQSGAGSNWVANQLVAWSHSMFKNTNGDYIKAIGLFDYDDSGRKAKRDLELKSFTDNQRKTFKSFLLAPKYNQTILNFYKKGCKIDVDIEALFDINIMKDAENLQYLESRNPIFVEAPRDWSQLEINATEFLTGKGFSQDELLYLKKVKQFSKEDFLKLIKNQKNIEICLNNFKLLLDDLLVELDIQIE</sequence>
<dbReference type="Proteomes" id="UP000186373">
    <property type="component" value="Unassembled WGS sequence"/>
</dbReference>
<accession>A0A1N7JEW3</accession>
<evidence type="ECO:0000313" key="1">
    <source>
        <dbReference type="EMBL" id="SIS47867.1"/>
    </source>
</evidence>
<dbReference type="EMBL" id="FTNY01000006">
    <property type="protein sequence ID" value="SIS47867.1"/>
    <property type="molecule type" value="Genomic_DNA"/>
</dbReference>
<dbReference type="Gene3D" id="3.40.50.2300">
    <property type="match status" value="1"/>
</dbReference>
<gene>
    <name evidence="1" type="ORF">SAMN05421639_106123</name>
</gene>